<dbReference type="AlphaFoldDB" id="A0AAP0F5R7"/>
<dbReference type="Proteomes" id="UP001419268">
    <property type="component" value="Unassembled WGS sequence"/>
</dbReference>
<protein>
    <submittedName>
        <fullName evidence="1">Uncharacterized protein</fullName>
    </submittedName>
</protein>
<gene>
    <name evidence="1" type="ORF">Scep_022223</name>
</gene>
<comment type="caution">
    <text evidence="1">The sequence shown here is derived from an EMBL/GenBank/DDBJ whole genome shotgun (WGS) entry which is preliminary data.</text>
</comment>
<evidence type="ECO:0000313" key="2">
    <source>
        <dbReference type="Proteomes" id="UP001419268"/>
    </source>
</evidence>
<organism evidence="1 2">
    <name type="scientific">Stephania cephalantha</name>
    <dbReference type="NCBI Taxonomy" id="152367"/>
    <lineage>
        <taxon>Eukaryota</taxon>
        <taxon>Viridiplantae</taxon>
        <taxon>Streptophyta</taxon>
        <taxon>Embryophyta</taxon>
        <taxon>Tracheophyta</taxon>
        <taxon>Spermatophyta</taxon>
        <taxon>Magnoliopsida</taxon>
        <taxon>Ranunculales</taxon>
        <taxon>Menispermaceae</taxon>
        <taxon>Menispermoideae</taxon>
        <taxon>Cissampelideae</taxon>
        <taxon>Stephania</taxon>
    </lineage>
</organism>
<dbReference type="EMBL" id="JBBNAG010000009">
    <property type="protein sequence ID" value="KAK9105379.1"/>
    <property type="molecule type" value="Genomic_DNA"/>
</dbReference>
<keyword evidence="2" id="KW-1185">Reference proteome</keyword>
<evidence type="ECO:0000313" key="1">
    <source>
        <dbReference type="EMBL" id="KAK9105379.1"/>
    </source>
</evidence>
<sequence>MCDVANSDWTRAVCDDAAVTCLPNGSPPRGHKTQKKSRATRANYWESVRARIPRPIDMLLKREEENAVSKGIINLFIHNEDKFSIA</sequence>
<reference evidence="1 2" key="1">
    <citation type="submission" date="2024-01" db="EMBL/GenBank/DDBJ databases">
        <title>Genome assemblies of Stephania.</title>
        <authorList>
            <person name="Yang L."/>
        </authorList>
    </citation>
    <scope>NUCLEOTIDE SEQUENCE [LARGE SCALE GENOMIC DNA]</scope>
    <source>
        <strain evidence="1">JXDWG</strain>
        <tissue evidence="1">Leaf</tissue>
    </source>
</reference>
<name>A0AAP0F5R7_9MAGN</name>
<proteinExistence type="predicted"/>
<accession>A0AAP0F5R7</accession>